<dbReference type="InterPro" id="IPR014756">
    <property type="entry name" value="Ig_E-set"/>
</dbReference>
<dbReference type="KEGG" id="flt:Sv326_0209"/>
<dbReference type="InterPro" id="IPR011021">
    <property type="entry name" value="Arrestin-like_N"/>
</dbReference>
<dbReference type="EMBL" id="CP058998">
    <property type="protein sequence ID" value="QLJ52384.1"/>
    <property type="molecule type" value="Genomic_DNA"/>
</dbReference>
<feature type="domain" description="Arrestin-like N-terminal" evidence="1">
    <location>
        <begin position="17"/>
        <end position="70"/>
    </location>
</feature>
<dbReference type="InterPro" id="IPR014752">
    <property type="entry name" value="Arrestin-like_C"/>
</dbReference>
<dbReference type="Pfam" id="PF00339">
    <property type="entry name" value="Arrestin_N"/>
    <property type="match status" value="1"/>
</dbReference>
<dbReference type="Gene3D" id="2.60.40.640">
    <property type="match status" value="1"/>
</dbReference>
<sequence>MVFGIGEGRMDIVVDKVNYSLGDTVRGTVKLELSSPKKANALRLELWGEREGGYKKVRSTTTRQKEIVHKFTLNLDGEKEYRGQEYPFEIALPKTPEPQKLEGAAATVVGVAQSLGLTPSPIRWYLKASLDIPMSIDINRTVQLNVV</sequence>
<proteinExistence type="predicted"/>
<reference evidence="3" key="1">
    <citation type="submission" date="2020-07" db="EMBL/GenBank/DDBJ databases">
        <title>Metabolic diversity and evolutionary history of the archaeal phylum ###Micrarchaeota### uncovered from a freshwater lake metagenome.</title>
        <authorList>
            <person name="Kadnikov V.V."/>
            <person name="Savvichev A.S."/>
            <person name="Mardanov A.V."/>
            <person name="Beletsky A.V."/>
            <person name="Chupakov A.V."/>
            <person name="Kokryatskaya N.M."/>
            <person name="Pimenov N.V."/>
            <person name="Ravin N.V."/>
        </authorList>
    </citation>
    <scope>NUCLEOTIDE SEQUENCE [LARGE SCALE GENOMIC DNA]</scope>
</reference>
<protein>
    <recommendedName>
        <fullName evidence="1">Arrestin-like N-terminal domain-containing protein</fullName>
    </recommendedName>
</protein>
<dbReference type="Proteomes" id="UP000510821">
    <property type="component" value="Chromosome"/>
</dbReference>
<organism evidence="2 3">
    <name type="scientific">Fermentimicrarchaeum limneticum</name>
    <dbReference type="NCBI Taxonomy" id="2795018"/>
    <lineage>
        <taxon>Archaea</taxon>
        <taxon>Candidatus Micrarchaeota</taxon>
        <taxon>Candidatus Fermentimicrarchaeales</taxon>
        <taxon>Candidatus Fermentimicrarchaeaceae</taxon>
        <taxon>Candidatus Fermentimicrarchaeum</taxon>
    </lineage>
</organism>
<name>A0A7D6BUI5_FERL1</name>
<evidence type="ECO:0000259" key="1">
    <source>
        <dbReference type="Pfam" id="PF00339"/>
    </source>
</evidence>
<gene>
    <name evidence="2" type="ORF">Sv326_0209</name>
</gene>
<accession>A0A7D6BUI5</accession>
<dbReference type="SUPFAM" id="SSF81296">
    <property type="entry name" value="E set domains"/>
    <property type="match status" value="1"/>
</dbReference>
<dbReference type="AlphaFoldDB" id="A0A7D6BUI5"/>
<evidence type="ECO:0000313" key="3">
    <source>
        <dbReference type="Proteomes" id="UP000510821"/>
    </source>
</evidence>
<evidence type="ECO:0000313" key="2">
    <source>
        <dbReference type="EMBL" id="QLJ52384.1"/>
    </source>
</evidence>